<name>A0A5R9GDH8_9BACL</name>
<gene>
    <name evidence="1" type="ORF">FE782_15005</name>
</gene>
<dbReference type="RefSeq" id="WP_138195030.1">
    <property type="nucleotide sequence ID" value="NZ_VCIW01000009.1"/>
</dbReference>
<reference evidence="1 2" key="1">
    <citation type="submission" date="2019-05" db="EMBL/GenBank/DDBJ databases">
        <authorList>
            <person name="Narsing Rao M.P."/>
            <person name="Li W.J."/>
        </authorList>
    </citation>
    <scope>NUCLEOTIDE SEQUENCE [LARGE SCALE GENOMIC DNA]</scope>
    <source>
        <strain evidence="1 2">SYSU_K30003</strain>
    </source>
</reference>
<protein>
    <submittedName>
        <fullName evidence="1">KTSC domain-containing protein</fullName>
    </submittedName>
</protein>
<dbReference type="OrthoDB" id="2624411at2"/>
<dbReference type="EMBL" id="VCIW01000009">
    <property type="protein sequence ID" value="TLS51418.1"/>
    <property type="molecule type" value="Genomic_DNA"/>
</dbReference>
<dbReference type="Proteomes" id="UP000309676">
    <property type="component" value="Unassembled WGS sequence"/>
</dbReference>
<comment type="caution">
    <text evidence="1">The sequence shown here is derived from an EMBL/GenBank/DDBJ whole genome shotgun (WGS) entry which is preliminary data.</text>
</comment>
<organism evidence="1 2">
    <name type="scientific">Paenibacillus antri</name>
    <dbReference type="NCBI Taxonomy" id="2582848"/>
    <lineage>
        <taxon>Bacteria</taxon>
        <taxon>Bacillati</taxon>
        <taxon>Bacillota</taxon>
        <taxon>Bacilli</taxon>
        <taxon>Bacillales</taxon>
        <taxon>Paenibacillaceae</taxon>
        <taxon>Paenibacillus</taxon>
    </lineage>
</organism>
<evidence type="ECO:0000313" key="1">
    <source>
        <dbReference type="EMBL" id="TLS51418.1"/>
    </source>
</evidence>
<accession>A0A5R9GDH8</accession>
<dbReference type="AlphaFoldDB" id="A0A5R9GDH8"/>
<evidence type="ECO:0000313" key="2">
    <source>
        <dbReference type="Proteomes" id="UP000309676"/>
    </source>
</evidence>
<proteinExistence type="predicted"/>
<sequence length="74" mass="8564">MAHVVPLEHKQIAYVSYDPEERSLVVAYHRGASIRHLSIDWEQFQRVLDASNKVDELIKLLPRISAEPRRIGSQ</sequence>
<keyword evidence="2" id="KW-1185">Reference proteome</keyword>